<reference evidence="1" key="1">
    <citation type="journal article" date="2023" name="Mol. Phylogenet. Evol.">
        <title>Genome-scale phylogeny and comparative genomics of the fungal order Sordariales.</title>
        <authorList>
            <person name="Hensen N."/>
            <person name="Bonometti L."/>
            <person name="Westerberg I."/>
            <person name="Brannstrom I.O."/>
            <person name="Guillou S."/>
            <person name="Cros-Aarteil S."/>
            <person name="Calhoun S."/>
            <person name="Haridas S."/>
            <person name="Kuo A."/>
            <person name="Mondo S."/>
            <person name="Pangilinan J."/>
            <person name="Riley R."/>
            <person name="LaButti K."/>
            <person name="Andreopoulos B."/>
            <person name="Lipzen A."/>
            <person name="Chen C."/>
            <person name="Yan M."/>
            <person name="Daum C."/>
            <person name="Ng V."/>
            <person name="Clum A."/>
            <person name="Steindorff A."/>
            <person name="Ohm R.A."/>
            <person name="Martin F."/>
            <person name="Silar P."/>
            <person name="Natvig D.O."/>
            <person name="Lalanne C."/>
            <person name="Gautier V."/>
            <person name="Ament-Velasquez S.L."/>
            <person name="Kruys A."/>
            <person name="Hutchinson M.I."/>
            <person name="Powell A.J."/>
            <person name="Barry K."/>
            <person name="Miller A.N."/>
            <person name="Grigoriev I.V."/>
            <person name="Debuchy R."/>
            <person name="Gladieux P."/>
            <person name="Hiltunen Thoren M."/>
            <person name="Johannesson H."/>
        </authorList>
    </citation>
    <scope>NUCLEOTIDE SEQUENCE</scope>
    <source>
        <strain evidence="1">CBS 118394</strain>
    </source>
</reference>
<protein>
    <recommendedName>
        <fullName evidence="3">Polyketide cyclase/dehydrase</fullName>
    </recommendedName>
</protein>
<dbReference type="PANTHER" id="PTHR36166">
    <property type="entry name" value="CHROMOSOME 9, WHOLE GENOME SHOTGUN SEQUENCE"/>
    <property type="match status" value="1"/>
</dbReference>
<comment type="caution">
    <text evidence="1">The sequence shown here is derived from an EMBL/GenBank/DDBJ whole genome shotgun (WGS) entry which is preliminary data.</text>
</comment>
<dbReference type="Proteomes" id="UP001283341">
    <property type="component" value="Unassembled WGS sequence"/>
</dbReference>
<sequence length="161" mass="17990">MGAGSSVRRETRIPASPDQVRRVLLDFAAWPEWNTSMIISVIEPKKKDPASDLRAGDALKSDLHGTIVYPVVVENSPEKLAWRASFHGIVVAHHSFEFRPDPDSHYLEGRPGTIFVDEESVSGLLSFMFRSGWSQRMALEGRADKFLDELVARVQVVTSLN</sequence>
<dbReference type="InterPro" id="IPR023393">
    <property type="entry name" value="START-like_dom_sf"/>
</dbReference>
<organism evidence="1 2">
    <name type="scientific">Apodospora peruviana</name>
    <dbReference type="NCBI Taxonomy" id="516989"/>
    <lineage>
        <taxon>Eukaryota</taxon>
        <taxon>Fungi</taxon>
        <taxon>Dikarya</taxon>
        <taxon>Ascomycota</taxon>
        <taxon>Pezizomycotina</taxon>
        <taxon>Sordariomycetes</taxon>
        <taxon>Sordariomycetidae</taxon>
        <taxon>Sordariales</taxon>
        <taxon>Lasiosphaeriaceae</taxon>
        <taxon>Apodospora</taxon>
    </lineage>
</organism>
<evidence type="ECO:0000313" key="2">
    <source>
        <dbReference type="Proteomes" id="UP001283341"/>
    </source>
</evidence>
<keyword evidence="2" id="KW-1185">Reference proteome</keyword>
<accession>A0AAE0M914</accession>
<dbReference type="SUPFAM" id="SSF55961">
    <property type="entry name" value="Bet v1-like"/>
    <property type="match status" value="1"/>
</dbReference>
<proteinExistence type="predicted"/>
<dbReference type="PANTHER" id="PTHR36166:SF1">
    <property type="entry name" value="SRPBCC DOMAIN-CONTAINING PROTEIN"/>
    <property type="match status" value="1"/>
</dbReference>
<dbReference type="EMBL" id="JAUEDM010000003">
    <property type="protein sequence ID" value="KAK3322998.1"/>
    <property type="molecule type" value="Genomic_DNA"/>
</dbReference>
<dbReference type="CDD" id="cd07822">
    <property type="entry name" value="SRPBCC_4"/>
    <property type="match status" value="1"/>
</dbReference>
<name>A0AAE0M914_9PEZI</name>
<evidence type="ECO:0008006" key="3">
    <source>
        <dbReference type="Google" id="ProtNLM"/>
    </source>
</evidence>
<dbReference type="AlphaFoldDB" id="A0AAE0M914"/>
<dbReference type="Pfam" id="PF10604">
    <property type="entry name" value="Polyketide_cyc2"/>
    <property type="match status" value="1"/>
</dbReference>
<dbReference type="InterPro" id="IPR019587">
    <property type="entry name" value="Polyketide_cyclase/dehydratase"/>
</dbReference>
<evidence type="ECO:0000313" key="1">
    <source>
        <dbReference type="EMBL" id="KAK3322998.1"/>
    </source>
</evidence>
<reference evidence="1" key="2">
    <citation type="submission" date="2023-06" db="EMBL/GenBank/DDBJ databases">
        <authorList>
            <consortium name="Lawrence Berkeley National Laboratory"/>
            <person name="Haridas S."/>
            <person name="Hensen N."/>
            <person name="Bonometti L."/>
            <person name="Westerberg I."/>
            <person name="Brannstrom I.O."/>
            <person name="Guillou S."/>
            <person name="Cros-Aarteil S."/>
            <person name="Calhoun S."/>
            <person name="Kuo A."/>
            <person name="Mondo S."/>
            <person name="Pangilinan J."/>
            <person name="Riley R."/>
            <person name="Labutti K."/>
            <person name="Andreopoulos B."/>
            <person name="Lipzen A."/>
            <person name="Chen C."/>
            <person name="Yanf M."/>
            <person name="Daum C."/>
            <person name="Ng V."/>
            <person name="Clum A."/>
            <person name="Steindorff A."/>
            <person name="Ohm R."/>
            <person name="Martin F."/>
            <person name="Silar P."/>
            <person name="Natvig D."/>
            <person name="Lalanne C."/>
            <person name="Gautier V."/>
            <person name="Ament-Velasquez S.L."/>
            <person name="Kruys A."/>
            <person name="Hutchinson M.I."/>
            <person name="Powell A.J."/>
            <person name="Barry K."/>
            <person name="Miller A.N."/>
            <person name="Grigoriev I.V."/>
            <person name="Debuchy R."/>
            <person name="Gladieux P."/>
            <person name="Thoren M.H."/>
            <person name="Johannesson H."/>
        </authorList>
    </citation>
    <scope>NUCLEOTIDE SEQUENCE</scope>
    <source>
        <strain evidence="1">CBS 118394</strain>
    </source>
</reference>
<dbReference type="Gene3D" id="3.30.530.20">
    <property type="match status" value="1"/>
</dbReference>
<gene>
    <name evidence="1" type="ORF">B0H66DRAFT_218223</name>
</gene>